<dbReference type="InterPro" id="IPR036047">
    <property type="entry name" value="F-box-like_dom_sf"/>
</dbReference>
<dbReference type="SUPFAM" id="SSF81383">
    <property type="entry name" value="F-box domain"/>
    <property type="match status" value="1"/>
</dbReference>
<evidence type="ECO:0000313" key="3">
    <source>
        <dbReference type="RefSeq" id="XP_019084231.1"/>
    </source>
</evidence>
<dbReference type="SMART" id="SM00579">
    <property type="entry name" value="FBD"/>
    <property type="match status" value="1"/>
</dbReference>
<dbReference type="RefSeq" id="XP_019084231.1">
    <property type="nucleotide sequence ID" value="XM_019228686.1"/>
</dbReference>
<dbReference type="CDD" id="cd22160">
    <property type="entry name" value="F-box_AtFBL13-like"/>
    <property type="match status" value="1"/>
</dbReference>
<dbReference type="InterPro" id="IPR050232">
    <property type="entry name" value="FBL13/AtMIF1-like"/>
</dbReference>
<reference evidence="3" key="2">
    <citation type="submission" date="2025-08" db="UniProtKB">
        <authorList>
            <consortium name="RefSeq"/>
        </authorList>
    </citation>
    <scope>IDENTIFICATION</scope>
    <source>
        <tissue evidence="3">Leaf</tissue>
    </source>
</reference>
<name>A0ABM1QBU3_CAMSA</name>
<dbReference type="InterPro" id="IPR001810">
    <property type="entry name" value="F-box_dom"/>
</dbReference>
<dbReference type="SUPFAM" id="SSF52047">
    <property type="entry name" value="RNI-like"/>
    <property type="match status" value="1"/>
</dbReference>
<dbReference type="PANTHER" id="PTHR31900">
    <property type="entry name" value="F-BOX/RNI SUPERFAMILY PROTEIN-RELATED"/>
    <property type="match status" value="1"/>
</dbReference>
<accession>A0ABM1QBU3</accession>
<dbReference type="Gene3D" id="1.20.1280.50">
    <property type="match status" value="1"/>
</dbReference>
<dbReference type="PROSITE" id="PS50181">
    <property type="entry name" value="FBOX"/>
    <property type="match status" value="1"/>
</dbReference>
<dbReference type="InterPro" id="IPR053781">
    <property type="entry name" value="F-box_AtFBL13-like"/>
</dbReference>
<gene>
    <name evidence="3" type="primary">LOC104709285</name>
</gene>
<dbReference type="SMART" id="SM00256">
    <property type="entry name" value="FBOX"/>
    <property type="match status" value="1"/>
</dbReference>
<proteinExistence type="predicted"/>
<dbReference type="Pfam" id="PF00646">
    <property type="entry name" value="F-box"/>
    <property type="match status" value="1"/>
</dbReference>
<dbReference type="Proteomes" id="UP000694864">
    <property type="component" value="Chromosome 8"/>
</dbReference>
<organism evidence="2 3">
    <name type="scientific">Camelina sativa</name>
    <name type="common">False flax</name>
    <name type="synonym">Myagrum sativum</name>
    <dbReference type="NCBI Taxonomy" id="90675"/>
    <lineage>
        <taxon>Eukaryota</taxon>
        <taxon>Viridiplantae</taxon>
        <taxon>Streptophyta</taxon>
        <taxon>Embryophyta</taxon>
        <taxon>Tracheophyta</taxon>
        <taxon>Spermatophyta</taxon>
        <taxon>Magnoliopsida</taxon>
        <taxon>eudicotyledons</taxon>
        <taxon>Gunneridae</taxon>
        <taxon>Pentapetalae</taxon>
        <taxon>rosids</taxon>
        <taxon>malvids</taxon>
        <taxon>Brassicales</taxon>
        <taxon>Brassicaceae</taxon>
        <taxon>Camelineae</taxon>
        <taxon>Camelina</taxon>
    </lineage>
</organism>
<dbReference type="Pfam" id="PF07723">
    <property type="entry name" value="LRR_2"/>
    <property type="match status" value="1"/>
</dbReference>
<keyword evidence="2" id="KW-1185">Reference proteome</keyword>
<evidence type="ECO:0000259" key="1">
    <source>
        <dbReference type="PROSITE" id="PS50181"/>
    </source>
</evidence>
<dbReference type="Pfam" id="PF08387">
    <property type="entry name" value="FBD"/>
    <property type="match status" value="1"/>
</dbReference>
<reference evidence="2" key="1">
    <citation type="journal article" date="2014" name="Nat. Commun.">
        <title>The emerging biofuel crop Camelina sativa retains a highly undifferentiated hexaploid genome structure.</title>
        <authorList>
            <person name="Kagale S."/>
            <person name="Koh C."/>
            <person name="Nixon J."/>
            <person name="Bollina V."/>
            <person name="Clarke W.E."/>
            <person name="Tuteja R."/>
            <person name="Spillane C."/>
            <person name="Robinson S.J."/>
            <person name="Links M.G."/>
            <person name="Clarke C."/>
            <person name="Higgins E.E."/>
            <person name="Huebert T."/>
            <person name="Sharpe A.G."/>
            <person name="Parkin I.A."/>
        </authorList>
    </citation>
    <scope>NUCLEOTIDE SEQUENCE [LARGE SCALE GENOMIC DNA]</scope>
    <source>
        <strain evidence="2">cv. DH55</strain>
    </source>
</reference>
<dbReference type="InterPro" id="IPR013101">
    <property type="entry name" value="LRR_PRU1-like"/>
</dbReference>
<evidence type="ECO:0000313" key="2">
    <source>
        <dbReference type="Proteomes" id="UP000694864"/>
    </source>
</evidence>
<sequence>MEEREDREDLISKLPDSLLSEIVSYLPTTTDIVRTSVLSKRWKSVWLSIPRLHLDSFEFQDIFFENKSQFPDYDAFLSFMDKFLDFSREHNLGLHSLKVSILEDAGNECVTRYAEDESCITRLRKFLAMPQLKHLDVECLAVKRKCFQSMPVPLLRLNICEKLLYLRFHCVHLDNFVVASSLPCLKTMRLDHCFYSNEASLESFISSCRVLEDLSILGSSLTKVNILGDFQVKDDVARNFFTSISIARDMKISVKAFSFMNKFVPLSQFCNLSCLEIELYSFYLKKLLTFLESFPNLKSLILGLVWYHGKEIRNSSSLPKCLLSSLDIVEVKSTYEADDYITMEVAKFFVANSVVLKKVIVSFRSSLRKQDSTVVSDILAWPRRSSSCKIVIR</sequence>
<dbReference type="InterPro" id="IPR006566">
    <property type="entry name" value="FBD"/>
</dbReference>
<dbReference type="GeneID" id="104709285"/>
<feature type="domain" description="F-box" evidence="1">
    <location>
        <begin position="8"/>
        <end position="45"/>
    </location>
</feature>
<protein>
    <submittedName>
        <fullName evidence="3">FBD-associated F-box protein At5g22720</fullName>
    </submittedName>
</protein>
<dbReference type="PANTHER" id="PTHR31900:SF25">
    <property type="entry name" value="FBD DOMAIN-CONTAINING PROTEIN"/>
    <property type="match status" value="1"/>
</dbReference>